<dbReference type="GO" id="GO:0006508">
    <property type="term" value="P:proteolysis"/>
    <property type="evidence" value="ECO:0007669"/>
    <property type="project" value="UniProtKB-KW"/>
</dbReference>
<dbReference type="PANTHER" id="PTHR43270">
    <property type="entry name" value="BETA-ALA-HIS DIPEPTIDASE"/>
    <property type="match status" value="1"/>
</dbReference>
<dbReference type="RefSeq" id="WP_146567082.1">
    <property type="nucleotide sequence ID" value="NZ_VOHL01000002.1"/>
</dbReference>
<dbReference type="Proteomes" id="UP000317430">
    <property type="component" value="Unassembled WGS sequence"/>
</dbReference>
<dbReference type="GO" id="GO:0008233">
    <property type="term" value="F:peptidase activity"/>
    <property type="evidence" value="ECO:0007669"/>
    <property type="project" value="UniProtKB-KW"/>
</dbReference>
<dbReference type="InterPro" id="IPR051458">
    <property type="entry name" value="Cyt/Met_Dipeptidase"/>
</dbReference>
<evidence type="ECO:0000256" key="2">
    <source>
        <dbReference type="ARBA" id="ARBA00022723"/>
    </source>
</evidence>
<feature type="domain" description="Peptidase M20 dimerisation" evidence="4">
    <location>
        <begin position="197"/>
        <end position="352"/>
    </location>
</feature>
<accession>A0A5C5SDB7</accession>
<evidence type="ECO:0000313" key="6">
    <source>
        <dbReference type="Proteomes" id="UP000317430"/>
    </source>
</evidence>
<dbReference type="Gene3D" id="3.30.70.360">
    <property type="match status" value="1"/>
</dbReference>
<dbReference type="Pfam" id="PF01546">
    <property type="entry name" value="Peptidase_M20"/>
    <property type="match status" value="1"/>
</dbReference>
<evidence type="ECO:0000313" key="5">
    <source>
        <dbReference type="EMBL" id="TWS98170.1"/>
    </source>
</evidence>
<dbReference type="AlphaFoldDB" id="A0A5C5SDB7"/>
<dbReference type="InterPro" id="IPR002933">
    <property type="entry name" value="Peptidase_M20"/>
</dbReference>
<dbReference type="PANTHER" id="PTHR43270:SF8">
    <property type="entry name" value="DI- AND TRIPEPTIDASE DUG2-RELATED"/>
    <property type="match status" value="1"/>
</dbReference>
<dbReference type="Gene3D" id="3.40.630.10">
    <property type="entry name" value="Zn peptidases"/>
    <property type="match status" value="1"/>
</dbReference>
<dbReference type="EMBL" id="VOHL01000002">
    <property type="protein sequence ID" value="TWS98170.1"/>
    <property type="molecule type" value="Genomic_DNA"/>
</dbReference>
<keyword evidence="3 5" id="KW-0378">Hydrolase</keyword>
<reference evidence="5 6" key="1">
    <citation type="submission" date="2019-08" db="EMBL/GenBank/DDBJ databases">
        <authorList>
            <person name="Lei W."/>
        </authorList>
    </citation>
    <scope>NUCLEOTIDE SEQUENCE [LARGE SCALE GENOMIC DNA]</scope>
    <source>
        <strain evidence="5 6">CCUG 66496</strain>
    </source>
</reference>
<proteinExistence type="predicted"/>
<dbReference type="GO" id="GO:0009089">
    <property type="term" value="P:lysine biosynthetic process via diaminopimelate"/>
    <property type="evidence" value="ECO:0007669"/>
    <property type="project" value="TreeGrafter"/>
</dbReference>
<dbReference type="GO" id="GO:0005829">
    <property type="term" value="C:cytosol"/>
    <property type="evidence" value="ECO:0007669"/>
    <property type="project" value="TreeGrafter"/>
</dbReference>
<sequence length="455" mass="50616">MTRDQEEIRQFWEDSTIQTYFEVLRQLIAKKSIYAQGVGLLEVAQFLAGIFEQAGARVVLDDSYPAPFVLAEFKSSNPQAKTIIFYNHYDTVPADGDQAWTSDPFTLTVRDDVIYGRGVDDDKGHITARLSALVKVLQDQGDLPVNVIFIMEGAEESASVDLDKYLAKYCDHLSRADLLIWEQGNRNSLGQLEIYGGNKGIVTFDASVKSADLDIHSSYGGVVESSIWYLMRALNSLRREDGSLAIEGLTDDLLEANERELALISQHAQLTPEKLKAIYGLELPLLVEEREAFLKRFYFEPSLAIEGLWSGYQGQGVKTILPGQAQAKLEIRLVPHLSPQDVFNKVKAQLVKNGFEQVDLTYTLGEKSYRSDMSHPAIVRVIDLAAKYYPEGLAILPTSAGTGPMHTVFAQLGVPIAAFGMGNANSRDHAGDENVRVVDYYRHVKLVEELIKSYG</sequence>
<dbReference type="GO" id="GO:0046872">
    <property type="term" value="F:metal ion binding"/>
    <property type="evidence" value="ECO:0007669"/>
    <property type="project" value="UniProtKB-KW"/>
</dbReference>
<name>A0A5C5SDB7_9STRE</name>
<dbReference type="OrthoDB" id="9761532at2"/>
<evidence type="ECO:0000256" key="3">
    <source>
        <dbReference type="ARBA" id="ARBA00022801"/>
    </source>
</evidence>
<evidence type="ECO:0000256" key="1">
    <source>
        <dbReference type="ARBA" id="ARBA00022670"/>
    </source>
</evidence>
<organism evidence="5 6">
    <name type="scientific">Streptococcus cuniculipharyngis</name>
    <dbReference type="NCBI Taxonomy" id="1562651"/>
    <lineage>
        <taxon>Bacteria</taxon>
        <taxon>Bacillati</taxon>
        <taxon>Bacillota</taxon>
        <taxon>Bacilli</taxon>
        <taxon>Lactobacillales</taxon>
        <taxon>Streptococcaceae</taxon>
        <taxon>Streptococcus</taxon>
    </lineage>
</organism>
<comment type="caution">
    <text evidence="5">The sequence shown here is derived from an EMBL/GenBank/DDBJ whole genome shotgun (WGS) entry which is preliminary data.</text>
</comment>
<dbReference type="InterPro" id="IPR011650">
    <property type="entry name" value="Peptidase_M20_dimer"/>
</dbReference>
<dbReference type="SUPFAM" id="SSF53187">
    <property type="entry name" value="Zn-dependent exopeptidases"/>
    <property type="match status" value="1"/>
</dbReference>
<dbReference type="GO" id="GO:0009014">
    <property type="term" value="F:succinyl-diaminopimelate desuccinylase activity"/>
    <property type="evidence" value="ECO:0007669"/>
    <property type="project" value="TreeGrafter"/>
</dbReference>
<gene>
    <name evidence="5" type="ORF">FRX57_04370</name>
</gene>
<keyword evidence="6" id="KW-1185">Reference proteome</keyword>
<evidence type="ECO:0000259" key="4">
    <source>
        <dbReference type="Pfam" id="PF07687"/>
    </source>
</evidence>
<dbReference type="Pfam" id="PF07687">
    <property type="entry name" value="M20_dimer"/>
    <property type="match status" value="1"/>
</dbReference>
<protein>
    <submittedName>
        <fullName evidence="5">M20/M25/M40 family metallo-hydrolase</fullName>
    </submittedName>
</protein>
<keyword evidence="1" id="KW-0645">Protease</keyword>
<keyword evidence="2" id="KW-0479">Metal-binding</keyword>